<evidence type="ECO:0000313" key="2">
    <source>
        <dbReference type="Proteomes" id="UP000017837"/>
    </source>
</evidence>
<dbReference type="PATRIC" id="fig|1121022.4.peg.4293"/>
<dbReference type="AlphaFoldDB" id="V4PB37"/>
<evidence type="ECO:0000313" key="1">
    <source>
        <dbReference type="EMBL" id="ESQ82485.1"/>
    </source>
</evidence>
<sequence>MHLFQVMSGVSPTRPISGGEEMEKTMFQIAPSQLQTKTNRQLSSLFNQAQTGLRSKPADEASQRILFAVRHMIIDEIARRMSLE</sequence>
<keyword evidence="2" id="KW-1185">Reference proteome</keyword>
<name>V4PB37_9CAUL</name>
<proteinExistence type="predicted"/>
<organism evidence="1 2">
    <name type="scientific">Asticcacaulis benevestitus DSM 16100 = ATCC BAA-896</name>
    <dbReference type="NCBI Taxonomy" id="1121022"/>
    <lineage>
        <taxon>Bacteria</taxon>
        <taxon>Pseudomonadati</taxon>
        <taxon>Pseudomonadota</taxon>
        <taxon>Alphaproteobacteria</taxon>
        <taxon>Caulobacterales</taxon>
        <taxon>Caulobacteraceae</taxon>
        <taxon>Asticcacaulis</taxon>
    </lineage>
</organism>
<reference evidence="1 2" key="1">
    <citation type="journal article" date="2014" name="Nature">
        <title>Sequential evolution of bacterial morphology by co-option of a developmental regulator.</title>
        <authorList>
            <person name="Jiang C."/>
            <person name="Brown P.J."/>
            <person name="Ducret A."/>
            <person name="Brun Y.V."/>
        </authorList>
    </citation>
    <scope>NUCLEOTIDE SEQUENCE [LARGE SCALE GENOMIC DNA]</scope>
    <source>
        <strain evidence="1 2">DSM 16100</strain>
    </source>
</reference>
<dbReference type="Proteomes" id="UP000017837">
    <property type="component" value="Unassembled WGS sequence"/>
</dbReference>
<protein>
    <submittedName>
        <fullName evidence="1">Uncharacterized protein</fullName>
    </submittedName>
</protein>
<comment type="caution">
    <text evidence="1">The sequence shown here is derived from an EMBL/GenBank/DDBJ whole genome shotgun (WGS) entry which is preliminary data.</text>
</comment>
<accession>V4PB37</accession>
<dbReference type="EMBL" id="AWGB01000076">
    <property type="protein sequence ID" value="ESQ82485.1"/>
    <property type="molecule type" value="Genomic_DNA"/>
</dbReference>
<gene>
    <name evidence="1" type="ORF">ABENE_20945</name>
</gene>